<gene>
    <name evidence="17" type="ORF">KTA_34990</name>
</gene>
<evidence type="ECO:0000256" key="11">
    <source>
        <dbReference type="ARBA" id="ARBA00023152"/>
    </source>
</evidence>
<evidence type="ECO:0000256" key="9">
    <source>
        <dbReference type="ARBA" id="ARBA00022840"/>
    </source>
</evidence>
<dbReference type="Gene3D" id="2.40.33.10">
    <property type="entry name" value="PK beta-barrel domain-like"/>
    <property type="match status" value="1"/>
</dbReference>
<keyword evidence="5 14" id="KW-0808">Transferase</keyword>
<evidence type="ECO:0000256" key="4">
    <source>
        <dbReference type="ARBA" id="ARBA00012142"/>
    </source>
</evidence>
<feature type="domain" description="Pyruvate kinase barrel" evidence="15">
    <location>
        <begin position="11"/>
        <end position="358"/>
    </location>
</feature>
<dbReference type="GO" id="GO:0030955">
    <property type="term" value="F:potassium ion binding"/>
    <property type="evidence" value="ECO:0007669"/>
    <property type="project" value="UniProtKB-UniRule"/>
</dbReference>
<dbReference type="PROSITE" id="PS00110">
    <property type="entry name" value="PYRUVATE_KINASE"/>
    <property type="match status" value="1"/>
</dbReference>
<dbReference type="Gene3D" id="3.20.20.60">
    <property type="entry name" value="Phosphoenolpyruvate-binding domains"/>
    <property type="match status" value="1"/>
</dbReference>
<name>A0A455T5N4_9CHLR</name>
<dbReference type="SUPFAM" id="SSF51621">
    <property type="entry name" value="Phosphoenolpyruvate/pyruvate domain"/>
    <property type="match status" value="1"/>
</dbReference>
<dbReference type="InterPro" id="IPR001697">
    <property type="entry name" value="Pyr_Knase"/>
</dbReference>
<dbReference type="NCBIfam" id="NF004978">
    <property type="entry name" value="PRK06354.1"/>
    <property type="match status" value="1"/>
</dbReference>
<evidence type="ECO:0000256" key="1">
    <source>
        <dbReference type="ARBA" id="ARBA00001958"/>
    </source>
</evidence>
<evidence type="ECO:0000259" key="16">
    <source>
        <dbReference type="Pfam" id="PF02887"/>
    </source>
</evidence>
<keyword evidence="10 14" id="KW-0460">Magnesium</keyword>
<evidence type="ECO:0000256" key="13">
    <source>
        <dbReference type="NCBIfam" id="TIGR01064"/>
    </source>
</evidence>
<evidence type="ECO:0000256" key="5">
    <source>
        <dbReference type="ARBA" id="ARBA00022679"/>
    </source>
</evidence>
<evidence type="ECO:0000256" key="7">
    <source>
        <dbReference type="ARBA" id="ARBA00022741"/>
    </source>
</evidence>
<reference evidence="17" key="1">
    <citation type="submission" date="2018-12" db="EMBL/GenBank/DDBJ databases">
        <title>Novel natural products biosynthetic potential of the class Ktedonobacteria.</title>
        <authorList>
            <person name="Zheng Y."/>
            <person name="Saitou A."/>
            <person name="Wang C.M."/>
            <person name="Toyoda A."/>
            <person name="Minakuchi Y."/>
            <person name="Sekiguchi Y."/>
            <person name="Ueda K."/>
            <person name="Takano H."/>
            <person name="Sakai Y."/>
            <person name="Yokota A."/>
            <person name="Yabe S."/>
        </authorList>
    </citation>
    <scope>NUCLEOTIDE SEQUENCE</scope>
    <source>
        <strain evidence="17">A3-2</strain>
    </source>
</reference>
<dbReference type="InterPro" id="IPR036918">
    <property type="entry name" value="Pyrv_Knase_C_sf"/>
</dbReference>
<evidence type="ECO:0000256" key="14">
    <source>
        <dbReference type="RuleBase" id="RU000504"/>
    </source>
</evidence>
<accession>A0A455T5N4</accession>
<dbReference type="InterPro" id="IPR015806">
    <property type="entry name" value="Pyrv_Knase_insert_dom_sf"/>
</dbReference>
<dbReference type="InterPro" id="IPR015793">
    <property type="entry name" value="Pyrv_Knase_brl"/>
</dbReference>
<organism evidence="17">
    <name type="scientific">Thermogemmatispora argillosa</name>
    <dbReference type="NCBI Taxonomy" id="2045280"/>
    <lineage>
        <taxon>Bacteria</taxon>
        <taxon>Bacillati</taxon>
        <taxon>Chloroflexota</taxon>
        <taxon>Ktedonobacteria</taxon>
        <taxon>Thermogemmatisporales</taxon>
        <taxon>Thermogemmatisporaceae</taxon>
        <taxon>Thermogemmatispora</taxon>
    </lineage>
</organism>
<dbReference type="Gene3D" id="3.40.1380.20">
    <property type="entry name" value="Pyruvate kinase, C-terminal domain"/>
    <property type="match status" value="1"/>
</dbReference>
<evidence type="ECO:0000256" key="12">
    <source>
        <dbReference type="ARBA" id="ARBA00023317"/>
    </source>
</evidence>
<comment type="catalytic activity">
    <reaction evidence="14">
        <text>pyruvate + ATP = phosphoenolpyruvate + ADP + H(+)</text>
        <dbReference type="Rhea" id="RHEA:18157"/>
        <dbReference type="ChEBI" id="CHEBI:15361"/>
        <dbReference type="ChEBI" id="CHEBI:15378"/>
        <dbReference type="ChEBI" id="CHEBI:30616"/>
        <dbReference type="ChEBI" id="CHEBI:58702"/>
        <dbReference type="ChEBI" id="CHEBI:456216"/>
        <dbReference type="EC" id="2.7.1.40"/>
    </reaction>
</comment>
<dbReference type="FunFam" id="2.40.33.10:FF:000001">
    <property type="entry name" value="Pyruvate kinase"/>
    <property type="match status" value="1"/>
</dbReference>
<comment type="pathway">
    <text evidence="2 14">Carbohydrate degradation; glycolysis; pyruvate from D-glyceraldehyde 3-phosphate: step 5/5.</text>
</comment>
<keyword evidence="12 17" id="KW-0670">Pyruvate</keyword>
<evidence type="ECO:0000313" key="17">
    <source>
        <dbReference type="EMBL" id="BBH95300.1"/>
    </source>
</evidence>
<dbReference type="EC" id="2.7.1.40" evidence="4 13"/>
<keyword evidence="9" id="KW-0067">ATP-binding</keyword>
<evidence type="ECO:0000256" key="3">
    <source>
        <dbReference type="ARBA" id="ARBA00008663"/>
    </source>
</evidence>
<comment type="similarity">
    <text evidence="3 14">Belongs to the pyruvate kinase family.</text>
</comment>
<dbReference type="EMBL" id="AP019377">
    <property type="protein sequence ID" value="BBH95300.1"/>
    <property type="molecule type" value="Genomic_DNA"/>
</dbReference>
<dbReference type="PANTHER" id="PTHR11817">
    <property type="entry name" value="PYRUVATE KINASE"/>
    <property type="match status" value="1"/>
</dbReference>
<sequence length="509" mass="55726">MQSMRGHNLFMRRTKIVCTIGPASSSEERLEQLMLAGMNVARLNFSHGSHEEHAVVIERIRRLSTRLGWPVAILQDLQGPKIRVGSLPGGQPLRLVSGSQVIVATRLPATNGEGAPLDEESARLPVIPTTYGLLAQDVKPGDRILLDDGLMELRVLASDGLSARCEVVHGGLLKEHKGMNLPGVTVSAPALSEKDRADLRFGVQHGVDYVALSFVRRPEDVLEARRFLQSLQAEMAAKEGHRQHAGDIPLIVKLEKPEAVARLDEILEVADGLMVARGDLGVEMSLEKVPLIQKRVIARCNELGLPVITATQMLESMVTNPTPTRAEVADVSNALLDGTDAVMLSAETASGSYPVEAVAMMVRIIQETEADDRTAQPPQCRRLSQEHAVSHAARALSEEASVRAIVVFTRSGNSARLISKDRPRRPILAYTPSERVYRQLALWWGVWPRLIEMHGTTEELIATVERRLLSDHLLAEGEHVVIMGGLPVASRARTNFVKLHRIGEGRASD</sequence>
<dbReference type="Pfam" id="PF02887">
    <property type="entry name" value="PK_C"/>
    <property type="match status" value="1"/>
</dbReference>
<dbReference type="InterPro" id="IPR040442">
    <property type="entry name" value="Pyrv_kinase-like_dom_sf"/>
</dbReference>
<protein>
    <recommendedName>
        <fullName evidence="4 13">Pyruvate kinase</fullName>
        <ecNumber evidence="4 13">2.7.1.40</ecNumber>
    </recommendedName>
</protein>
<dbReference type="GO" id="GO:0016301">
    <property type="term" value="F:kinase activity"/>
    <property type="evidence" value="ECO:0007669"/>
    <property type="project" value="UniProtKB-KW"/>
</dbReference>
<evidence type="ECO:0000259" key="15">
    <source>
        <dbReference type="Pfam" id="PF00224"/>
    </source>
</evidence>
<dbReference type="SUPFAM" id="SSF52935">
    <property type="entry name" value="PK C-terminal domain-like"/>
    <property type="match status" value="1"/>
</dbReference>
<evidence type="ECO:0000256" key="10">
    <source>
        <dbReference type="ARBA" id="ARBA00022842"/>
    </source>
</evidence>
<keyword evidence="6" id="KW-0479">Metal-binding</keyword>
<dbReference type="InterPro" id="IPR015813">
    <property type="entry name" value="Pyrv/PenolPyrv_kinase-like_dom"/>
</dbReference>
<keyword evidence="11 14" id="KW-0324">Glycolysis</keyword>
<dbReference type="InterPro" id="IPR018209">
    <property type="entry name" value="Pyrv_Knase_AS"/>
</dbReference>
<feature type="domain" description="Pyruvate kinase C-terminal" evidence="16">
    <location>
        <begin position="387"/>
        <end position="500"/>
    </location>
</feature>
<evidence type="ECO:0000256" key="6">
    <source>
        <dbReference type="ARBA" id="ARBA00022723"/>
    </source>
</evidence>
<comment type="cofactor">
    <cofactor evidence="1">
        <name>K(+)</name>
        <dbReference type="ChEBI" id="CHEBI:29103"/>
    </cofactor>
</comment>
<dbReference type="Pfam" id="PF00224">
    <property type="entry name" value="PK"/>
    <property type="match status" value="1"/>
</dbReference>
<dbReference type="GO" id="GO:0004743">
    <property type="term" value="F:pyruvate kinase activity"/>
    <property type="evidence" value="ECO:0007669"/>
    <property type="project" value="UniProtKB-UniRule"/>
</dbReference>
<dbReference type="GO" id="GO:0000287">
    <property type="term" value="F:magnesium ion binding"/>
    <property type="evidence" value="ECO:0007669"/>
    <property type="project" value="UniProtKB-UniRule"/>
</dbReference>
<dbReference type="GO" id="GO:0005524">
    <property type="term" value="F:ATP binding"/>
    <property type="evidence" value="ECO:0007669"/>
    <property type="project" value="UniProtKB-KW"/>
</dbReference>
<dbReference type="InterPro" id="IPR015795">
    <property type="entry name" value="Pyrv_Knase_C"/>
</dbReference>
<evidence type="ECO:0000256" key="8">
    <source>
        <dbReference type="ARBA" id="ARBA00022777"/>
    </source>
</evidence>
<dbReference type="InterPro" id="IPR011037">
    <property type="entry name" value="Pyrv_Knase-like_insert_dom_sf"/>
</dbReference>
<dbReference type="AlphaFoldDB" id="A0A455T5N4"/>
<keyword evidence="7" id="KW-0547">Nucleotide-binding</keyword>
<dbReference type="PRINTS" id="PR01050">
    <property type="entry name" value="PYRUVTKNASE"/>
</dbReference>
<dbReference type="NCBIfam" id="TIGR01064">
    <property type="entry name" value="pyruv_kin"/>
    <property type="match status" value="1"/>
</dbReference>
<dbReference type="NCBIfam" id="NF004491">
    <property type="entry name" value="PRK05826.1"/>
    <property type="match status" value="1"/>
</dbReference>
<evidence type="ECO:0000256" key="2">
    <source>
        <dbReference type="ARBA" id="ARBA00004997"/>
    </source>
</evidence>
<dbReference type="UniPathway" id="UPA00109">
    <property type="reaction ID" value="UER00188"/>
</dbReference>
<proteinExistence type="inferred from homology"/>
<keyword evidence="8 14" id="KW-0418">Kinase</keyword>
<dbReference type="SUPFAM" id="SSF50800">
    <property type="entry name" value="PK beta-barrel domain-like"/>
    <property type="match status" value="1"/>
</dbReference>